<feature type="region of interest" description="Disordered" evidence="1">
    <location>
        <begin position="307"/>
        <end position="333"/>
    </location>
</feature>
<name>A0ABU0FAQ2_9HYPH</name>
<dbReference type="RefSeq" id="WP_307423127.1">
    <property type="nucleotide sequence ID" value="NZ_JAUSVK010000001.1"/>
</dbReference>
<evidence type="ECO:0000313" key="6">
    <source>
        <dbReference type="Proteomes" id="UP001237448"/>
    </source>
</evidence>
<reference evidence="5 6" key="1">
    <citation type="submission" date="2023-07" db="EMBL/GenBank/DDBJ databases">
        <title>Genomic Encyclopedia of Type Strains, Phase IV (KMG-IV): sequencing the most valuable type-strain genomes for metagenomic binning, comparative biology and taxonomic classification.</title>
        <authorList>
            <person name="Goeker M."/>
        </authorList>
    </citation>
    <scope>NUCLEOTIDE SEQUENCE [LARGE SCALE GENOMIC DNA]</scope>
    <source>
        <strain evidence="5 6">DSM 5896</strain>
    </source>
</reference>
<gene>
    <name evidence="5" type="ORF">J3R73_000991</name>
</gene>
<feature type="chain" id="PRO_5046273553" evidence="2">
    <location>
        <begin position="23"/>
        <end position="546"/>
    </location>
</feature>
<dbReference type="NCBIfam" id="TIGR02231">
    <property type="entry name" value="mucoidy inhibitor MuiA family protein"/>
    <property type="match status" value="1"/>
</dbReference>
<dbReference type="EMBL" id="JAUSVK010000001">
    <property type="protein sequence ID" value="MDQ0391199.1"/>
    <property type="molecule type" value="Genomic_DNA"/>
</dbReference>
<dbReference type="InterPro" id="IPR037291">
    <property type="entry name" value="DUF4139"/>
</dbReference>
<dbReference type="Proteomes" id="UP001237448">
    <property type="component" value="Unassembled WGS sequence"/>
</dbReference>
<sequence>MGLANRLAVTALLLLGTTPVFAADLDVRSAIDAVAVYPDGATVSRVIDFSAPPGETTLVARDLPPGIDASSLRVDAGEADGVAIAGIDASTATIDVPQPDASAGKALVDLHDRRDAVAATIAALTAKQALIERFARTSGFPTGKDGGDAASLRATWNAVGDDLTGVNEAIRQAKVTLRGVDEQIADLERRRDGRPQGRQGTALRIALSSDRPARGRLHVSYLVAQAGWTPLYDARLDTGRNALEVIRRARVTQSTGEDWRDVTLTISTAHASTGASVPKLDSRIVAFAPDILADAVVPAPRAEARKSEAASAPIAPSLAARPAPPPVPGRETEARTDIAGFQSTWTLPGRTSIQSGPSTRSLRLASFTVSPEVVARAAPALQEAAYIEAAFDLADDTPLFPGSVSIYRDGLYAGQADMPFATSGQPVRLGFGVDDRIKIDRVVTRKLESDSGNAHPTSSDRRDYKVTLRNGRPTPIRISVEEALPVSENSAIRIELSPQMTPPTVKNADDRRGVAVWTYDLAPGEVKDIRFGYRVTWPWGESITLD</sequence>
<dbReference type="InterPro" id="IPR025554">
    <property type="entry name" value="DUF4140"/>
</dbReference>
<feature type="compositionally biased region" description="Low complexity" evidence="1">
    <location>
        <begin position="309"/>
        <end position="321"/>
    </location>
</feature>
<proteinExistence type="predicted"/>
<keyword evidence="2" id="KW-0732">Signal</keyword>
<evidence type="ECO:0000256" key="2">
    <source>
        <dbReference type="SAM" id="SignalP"/>
    </source>
</evidence>
<accession>A0ABU0FAQ2</accession>
<feature type="domain" description="DUF4139" evidence="3">
    <location>
        <begin position="217"/>
        <end position="538"/>
    </location>
</feature>
<keyword evidence="6" id="KW-1185">Reference proteome</keyword>
<evidence type="ECO:0000313" key="5">
    <source>
        <dbReference type="EMBL" id="MDQ0391199.1"/>
    </source>
</evidence>
<evidence type="ECO:0000259" key="3">
    <source>
        <dbReference type="Pfam" id="PF13598"/>
    </source>
</evidence>
<dbReference type="PANTHER" id="PTHR31005">
    <property type="entry name" value="DUF4139 DOMAIN-CONTAINING PROTEIN"/>
    <property type="match status" value="1"/>
</dbReference>
<feature type="signal peptide" evidence="2">
    <location>
        <begin position="1"/>
        <end position="22"/>
    </location>
</feature>
<protein>
    <submittedName>
        <fullName evidence="5">Uncharacterized protein (TIGR02231 family)</fullName>
    </submittedName>
</protein>
<dbReference type="Pfam" id="PF13598">
    <property type="entry name" value="DUF4139"/>
    <property type="match status" value="1"/>
</dbReference>
<dbReference type="InterPro" id="IPR011935">
    <property type="entry name" value="CHP02231"/>
</dbReference>
<dbReference type="PANTHER" id="PTHR31005:SF8">
    <property type="entry name" value="DUF4139 DOMAIN-CONTAINING PROTEIN"/>
    <property type="match status" value="1"/>
</dbReference>
<evidence type="ECO:0000259" key="4">
    <source>
        <dbReference type="Pfam" id="PF13600"/>
    </source>
</evidence>
<comment type="caution">
    <text evidence="5">The sequence shown here is derived from an EMBL/GenBank/DDBJ whole genome shotgun (WGS) entry which is preliminary data.</text>
</comment>
<dbReference type="Pfam" id="PF13600">
    <property type="entry name" value="DUF4140"/>
    <property type="match status" value="1"/>
</dbReference>
<feature type="domain" description="DUF4140" evidence="4">
    <location>
        <begin position="34"/>
        <end position="130"/>
    </location>
</feature>
<organism evidence="5 6">
    <name type="scientific">Labrys monachus</name>
    <dbReference type="NCBI Taxonomy" id="217067"/>
    <lineage>
        <taxon>Bacteria</taxon>
        <taxon>Pseudomonadati</taxon>
        <taxon>Pseudomonadota</taxon>
        <taxon>Alphaproteobacteria</taxon>
        <taxon>Hyphomicrobiales</taxon>
        <taxon>Xanthobacteraceae</taxon>
        <taxon>Labrys</taxon>
    </lineage>
</organism>
<evidence type="ECO:0000256" key="1">
    <source>
        <dbReference type="SAM" id="MobiDB-lite"/>
    </source>
</evidence>